<dbReference type="InterPro" id="IPR043143">
    <property type="entry name" value="Mal/L-sulf/L-lact_DH-like_NADP"/>
</dbReference>
<organism evidence="4 5">
    <name type="scientific">Streptomonospora nanhaiensis</name>
    <dbReference type="NCBI Taxonomy" id="1323731"/>
    <lineage>
        <taxon>Bacteria</taxon>
        <taxon>Bacillati</taxon>
        <taxon>Actinomycetota</taxon>
        <taxon>Actinomycetes</taxon>
        <taxon>Streptosporangiales</taxon>
        <taxon>Nocardiopsidaceae</taxon>
        <taxon>Streptomonospora</taxon>
    </lineage>
</organism>
<evidence type="ECO:0000313" key="4">
    <source>
        <dbReference type="EMBL" id="NYI98977.1"/>
    </source>
</evidence>
<evidence type="ECO:0000256" key="2">
    <source>
        <dbReference type="ARBA" id="ARBA00023002"/>
    </source>
</evidence>
<protein>
    <submittedName>
        <fullName evidence="4">Ureidoglycolate dehydrogenase (NAD+)</fullName>
        <ecNumber evidence="4">1.1.1.350</ecNumber>
    </submittedName>
</protein>
<proteinExistence type="inferred from homology"/>
<dbReference type="EMBL" id="JACCFO010000001">
    <property type="protein sequence ID" value="NYI98977.1"/>
    <property type="molecule type" value="Genomic_DNA"/>
</dbReference>
<evidence type="ECO:0000256" key="3">
    <source>
        <dbReference type="SAM" id="MobiDB-lite"/>
    </source>
</evidence>
<dbReference type="AlphaFoldDB" id="A0A853BWY9"/>
<feature type="region of interest" description="Disordered" evidence="3">
    <location>
        <begin position="362"/>
        <end position="381"/>
    </location>
</feature>
<dbReference type="Gene3D" id="3.30.1370.60">
    <property type="entry name" value="Hypothetical oxidoreductase yiak, domain 2"/>
    <property type="match status" value="1"/>
</dbReference>
<evidence type="ECO:0000313" key="5">
    <source>
        <dbReference type="Proteomes" id="UP000575985"/>
    </source>
</evidence>
<keyword evidence="5" id="KW-1185">Reference proteome</keyword>
<comment type="caution">
    <text evidence="4">The sequence shown here is derived from an EMBL/GenBank/DDBJ whole genome shotgun (WGS) entry which is preliminary data.</text>
</comment>
<name>A0A853BWY9_9ACTN</name>
<dbReference type="InterPro" id="IPR003767">
    <property type="entry name" value="Malate/L-lactate_DH-like"/>
</dbReference>
<dbReference type="EC" id="1.1.1.350" evidence="4"/>
<dbReference type="GO" id="GO:0016491">
    <property type="term" value="F:oxidoreductase activity"/>
    <property type="evidence" value="ECO:0007669"/>
    <property type="project" value="UniProtKB-KW"/>
</dbReference>
<dbReference type="InterPro" id="IPR043144">
    <property type="entry name" value="Mal/L-sulf/L-lact_DH-like_ah"/>
</dbReference>
<dbReference type="SUPFAM" id="SSF89733">
    <property type="entry name" value="L-sulfolactate dehydrogenase-like"/>
    <property type="match status" value="1"/>
</dbReference>
<sequence length="381" mass="38818">MSMPDANGATDGPGVDPAGLRDLVARIFTAAGLTGPDADTVADHLVQADLRGVDSHGVSRTAIYVERLGQGLIAARPKPRTLTQTPVSALVDAGNGHGIVAAEQAMRTAVAKAEESGVGMVAVRNSNHCGMLAHYTATAARAGLIGFATTSAPAAMAPWGAKEPFFGTNPLSYAVPTPPGRADIVFDMATSHVAKGKIILAHKNGQDIPLGWALDAEGRPTTDSGAALAGTVLPLGGPKGSGLALLVDVLSGLLSGAHYGPHIPQLYNNPDRPQGLGHFFLALAPGVFAPPEEFTARVAALADELAALPAAEGHRRVYLPGEPEAERAEHRRAHGIPLSPEVRAELRATAGALGLPADSWAVLDGPAAPAAPPAAEPGTAR</sequence>
<dbReference type="PANTHER" id="PTHR11091:SF0">
    <property type="entry name" value="MALATE DEHYDROGENASE"/>
    <property type="match status" value="1"/>
</dbReference>
<dbReference type="PANTHER" id="PTHR11091">
    <property type="entry name" value="OXIDOREDUCTASE-RELATED"/>
    <property type="match status" value="1"/>
</dbReference>
<evidence type="ECO:0000256" key="1">
    <source>
        <dbReference type="ARBA" id="ARBA00006056"/>
    </source>
</evidence>
<dbReference type="Proteomes" id="UP000575985">
    <property type="component" value="Unassembled WGS sequence"/>
</dbReference>
<gene>
    <name evidence="4" type="ORF">HNR12_005254</name>
</gene>
<dbReference type="Gene3D" id="1.10.1530.10">
    <property type="match status" value="1"/>
</dbReference>
<keyword evidence="2 4" id="KW-0560">Oxidoreductase</keyword>
<accession>A0A853BWY9</accession>
<dbReference type="InterPro" id="IPR036111">
    <property type="entry name" value="Mal/L-sulfo/L-lacto_DH-like_sf"/>
</dbReference>
<dbReference type="Pfam" id="PF02615">
    <property type="entry name" value="Ldh_2"/>
    <property type="match status" value="1"/>
</dbReference>
<comment type="similarity">
    <text evidence="1">Belongs to the LDH2/MDH2 oxidoreductase family.</text>
</comment>
<reference evidence="4 5" key="1">
    <citation type="submission" date="2020-07" db="EMBL/GenBank/DDBJ databases">
        <title>Sequencing the genomes of 1000 actinobacteria strains.</title>
        <authorList>
            <person name="Klenk H.-P."/>
        </authorList>
    </citation>
    <scope>NUCLEOTIDE SEQUENCE [LARGE SCALE GENOMIC DNA]</scope>
    <source>
        <strain evidence="4 5">DSM 45927</strain>
    </source>
</reference>